<dbReference type="EMBL" id="CP061379">
    <property type="protein sequence ID" value="QPF93119.1"/>
    <property type="molecule type" value="Genomic_DNA"/>
</dbReference>
<feature type="domain" description="Flagellar hook-length control protein-like C-terminal" evidence="2">
    <location>
        <begin position="316"/>
        <end position="389"/>
    </location>
</feature>
<keyword evidence="3" id="KW-0282">Flagellum</keyword>
<name>A0A7S9H0Z1_9BRAD</name>
<feature type="compositionally biased region" description="Low complexity" evidence="1">
    <location>
        <begin position="395"/>
        <end position="417"/>
    </location>
</feature>
<dbReference type="AlphaFoldDB" id="A0A7S9H0Z1"/>
<feature type="compositionally biased region" description="Basic and acidic residues" evidence="1">
    <location>
        <begin position="251"/>
        <end position="261"/>
    </location>
</feature>
<evidence type="ECO:0000259" key="2">
    <source>
        <dbReference type="Pfam" id="PF02120"/>
    </source>
</evidence>
<dbReference type="Proteomes" id="UP000594621">
    <property type="component" value="Chromosome"/>
</dbReference>
<keyword evidence="3" id="KW-0969">Cilium</keyword>
<protein>
    <submittedName>
        <fullName evidence="3">Flagellar hook-length control protein FliK</fullName>
    </submittedName>
</protein>
<evidence type="ECO:0000313" key="3">
    <source>
        <dbReference type="EMBL" id="QPF93119.1"/>
    </source>
</evidence>
<dbReference type="InterPro" id="IPR021136">
    <property type="entry name" value="Flagellar_hook_control-like_C"/>
</dbReference>
<evidence type="ECO:0000313" key="4">
    <source>
        <dbReference type="Proteomes" id="UP000594621"/>
    </source>
</evidence>
<feature type="compositionally biased region" description="Low complexity" evidence="1">
    <location>
        <begin position="170"/>
        <end position="224"/>
    </location>
</feature>
<organism evidence="3 4">
    <name type="scientific">Bradyrhizobium commune</name>
    <dbReference type="NCBI Taxonomy" id="83627"/>
    <lineage>
        <taxon>Bacteria</taxon>
        <taxon>Pseudomonadati</taxon>
        <taxon>Pseudomonadota</taxon>
        <taxon>Alphaproteobacteria</taxon>
        <taxon>Hyphomicrobiales</taxon>
        <taxon>Nitrobacteraceae</taxon>
        <taxon>Bradyrhizobium</taxon>
    </lineage>
</organism>
<dbReference type="Gene3D" id="3.30.750.140">
    <property type="match status" value="1"/>
</dbReference>
<dbReference type="InterPro" id="IPR038610">
    <property type="entry name" value="FliK-like_C_sf"/>
</dbReference>
<feature type="compositionally biased region" description="Basic and acidic residues" evidence="1">
    <location>
        <begin position="81"/>
        <end position="112"/>
    </location>
</feature>
<gene>
    <name evidence="3" type="ORF">IC761_07560</name>
</gene>
<feature type="compositionally biased region" description="Low complexity" evidence="1">
    <location>
        <begin position="425"/>
        <end position="435"/>
    </location>
</feature>
<dbReference type="RefSeq" id="WP_195802638.1">
    <property type="nucleotide sequence ID" value="NZ_CP061379.1"/>
</dbReference>
<proteinExistence type="predicted"/>
<feature type="region of interest" description="Disordered" evidence="1">
    <location>
        <begin position="391"/>
        <end position="463"/>
    </location>
</feature>
<sequence length="463" mass="47494">MTKLSGTSSGQSFAGLAETLTRGVSRPAKGTGAASATTADDSSFHDLLNTVSNMAKRALNDQGTDATAKAGTMRPRVAQLTDRDTSKDETVHERTEAADDAKSSDKSPDSPIDKAATADVPSRLNVTTIVGQELAALPALRPQPQSPSGSNNEEPGRDGRSSAPRREVRSTSAEQAAAADVVRSAAAPTAVASFAAAPSPAAPSGARSPATALQAMADPQAAATSQPGSEAPSKAMPATSGYEAVTANVERAAKSSSRDALPEATKVTVVQQETHLPPVPQFSATQQVANAVVTELNGSPATASSAAADLAASQSSAPDQPLKILTINLEPPALGNVTVRLRLVGTEVSVQLAAERKDTSQMLDQQRDQIRDLMQSAGYVADVAPVQHGALDGFQAGSGQSQPQLSGQQQQSPQSQGAFGGAGSSSGQSDSGARQARQDQQPNQEARHDQDVAPQTRRGPVYL</sequence>
<keyword evidence="3" id="KW-0966">Cell projection</keyword>
<feature type="region of interest" description="Disordered" evidence="1">
    <location>
        <begin position="18"/>
        <end position="44"/>
    </location>
</feature>
<feature type="region of interest" description="Disordered" evidence="1">
    <location>
        <begin position="247"/>
        <end position="266"/>
    </location>
</feature>
<dbReference type="KEGG" id="bcou:IC761_07560"/>
<feature type="compositionally biased region" description="Basic and acidic residues" evidence="1">
    <location>
        <begin position="154"/>
        <end position="169"/>
    </location>
</feature>
<dbReference type="CDD" id="cd17470">
    <property type="entry name" value="T3SS_Flik_C"/>
    <property type="match status" value="1"/>
</dbReference>
<dbReference type="Pfam" id="PF02120">
    <property type="entry name" value="Flg_hook"/>
    <property type="match status" value="1"/>
</dbReference>
<reference evidence="3 4" key="1">
    <citation type="submission" date="2020-09" db="EMBL/GenBank/DDBJ databases">
        <title>Complete genomes of bradyrhizobia occurring on native shrubby legumes in Australia.</title>
        <authorList>
            <person name="Lafay B."/>
        </authorList>
    </citation>
    <scope>NUCLEOTIDE SEQUENCE [LARGE SCALE GENOMIC DNA]</scope>
    <source>
        <strain evidence="3 4">BDV5040</strain>
    </source>
</reference>
<feature type="region of interest" description="Disordered" evidence="1">
    <location>
        <begin position="58"/>
        <end position="242"/>
    </location>
</feature>
<keyword evidence="4" id="KW-1185">Reference proteome</keyword>
<feature type="compositionally biased region" description="Low complexity" evidence="1">
    <location>
        <begin position="30"/>
        <end position="41"/>
    </location>
</feature>
<accession>A0A7S9H0Z1</accession>
<evidence type="ECO:0000256" key="1">
    <source>
        <dbReference type="SAM" id="MobiDB-lite"/>
    </source>
</evidence>